<keyword evidence="5" id="KW-1185">Reference proteome</keyword>
<evidence type="ECO:0000256" key="3">
    <source>
        <dbReference type="HAMAP-Rule" id="MF_01384"/>
    </source>
</evidence>
<dbReference type="Proteomes" id="UP001138661">
    <property type="component" value="Unassembled WGS sequence"/>
</dbReference>
<name>A0A9X1K2W8_9RHOB</name>
<dbReference type="InterPro" id="IPR002669">
    <property type="entry name" value="UreD"/>
</dbReference>
<dbReference type="GO" id="GO:0016151">
    <property type="term" value="F:nickel cation binding"/>
    <property type="evidence" value="ECO:0007669"/>
    <property type="project" value="UniProtKB-UniRule"/>
</dbReference>
<sequence>MSAATVSDQPRAIGTARLSSKLRGGRSCLDHLHQSGALKLLFPRGDDALQAVLVNTAGGVTGGDRFGVDASAGTGSRLQLTTQAAERAYRAQKGQTGRIHTRLNVANAATLHWLPQETILYNGAAISRRLDVQLAENGQLLMVEPLLFGRHAMGEEVVAASFTDCISIRQGDDLIFRDGVRLHGDIASQLDRPAIASGARAMALLVYVAPDAAGHIRALRDIFGRMGGFSLLGDGILVGRLLAHDGFDLRRSLVPALNHLTGNTLPKSWRL</sequence>
<dbReference type="Pfam" id="PF01774">
    <property type="entry name" value="UreD"/>
    <property type="match status" value="1"/>
</dbReference>
<evidence type="ECO:0000256" key="1">
    <source>
        <dbReference type="ARBA" id="ARBA00007177"/>
    </source>
</evidence>
<comment type="similarity">
    <text evidence="1 3">Belongs to the UreD family.</text>
</comment>
<organism evidence="4 5">
    <name type="scientific">Roseobacter insulae</name>
    <dbReference type="NCBI Taxonomy" id="2859783"/>
    <lineage>
        <taxon>Bacteria</taxon>
        <taxon>Pseudomonadati</taxon>
        <taxon>Pseudomonadota</taxon>
        <taxon>Alphaproteobacteria</taxon>
        <taxon>Rhodobacterales</taxon>
        <taxon>Roseobacteraceae</taxon>
        <taxon>Roseobacter</taxon>
    </lineage>
</organism>
<dbReference type="AlphaFoldDB" id="A0A9X1K2W8"/>
<dbReference type="PANTHER" id="PTHR33643:SF1">
    <property type="entry name" value="UREASE ACCESSORY PROTEIN D"/>
    <property type="match status" value="1"/>
</dbReference>
<keyword evidence="2 3" id="KW-0143">Chaperone</keyword>
<keyword evidence="3" id="KW-0963">Cytoplasm</keyword>
<comment type="subunit">
    <text evidence="3">UreD, UreF and UreG form a complex that acts as a GTP-hydrolysis-dependent molecular chaperone, activating the urease apoprotein by helping to assemble the nickel containing metallocenter of UreC. The UreE protein probably delivers the nickel.</text>
</comment>
<dbReference type="GO" id="GO:0005737">
    <property type="term" value="C:cytoplasm"/>
    <property type="evidence" value="ECO:0007669"/>
    <property type="project" value="UniProtKB-SubCell"/>
</dbReference>
<proteinExistence type="inferred from homology"/>
<evidence type="ECO:0000313" key="5">
    <source>
        <dbReference type="Proteomes" id="UP001138661"/>
    </source>
</evidence>
<reference evidence="4" key="1">
    <citation type="submission" date="2021-07" db="EMBL/GenBank/DDBJ databases">
        <title>Roseobacter insulae sp. nov., isolated from a tidal flat.</title>
        <authorList>
            <person name="Park S."/>
            <person name="Yoon J.-H."/>
        </authorList>
    </citation>
    <scope>NUCLEOTIDE SEQUENCE</scope>
    <source>
        <strain evidence="4">YSTF-M11</strain>
    </source>
</reference>
<comment type="subcellular location">
    <subcellularLocation>
        <location evidence="3">Cytoplasm</location>
    </subcellularLocation>
</comment>
<evidence type="ECO:0000313" key="4">
    <source>
        <dbReference type="EMBL" id="MBW4708973.1"/>
    </source>
</evidence>
<accession>A0A9X1K2W8</accession>
<comment type="caution">
    <text evidence="4">The sequence shown here is derived from an EMBL/GenBank/DDBJ whole genome shotgun (WGS) entry which is preliminary data.</text>
</comment>
<protein>
    <recommendedName>
        <fullName evidence="3">Urease accessory protein UreD</fullName>
    </recommendedName>
</protein>
<dbReference type="EMBL" id="JAHXDN010000004">
    <property type="protein sequence ID" value="MBW4708973.1"/>
    <property type="molecule type" value="Genomic_DNA"/>
</dbReference>
<gene>
    <name evidence="3" type="primary">ureD</name>
    <name evidence="4" type="ORF">KX928_14380</name>
</gene>
<dbReference type="RefSeq" id="WP_219503949.1">
    <property type="nucleotide sequence ID" value="NZ_JAHXDN010000004.1"/>
</dbReference>
<keyword evidence="3" id="KW-0996">Nickel insertion</keyword>
<comment type="function">
    <text evidence="3">Required for maturation of urease via the functional incorporation of the urease nickel metallocenter.</text>
</comment>
<evidence type="ECO:0000256" key="2">
    <source>
        <dbReference type="ARBA" id="ARBA00023186"/>
    </source>
</evidence>
<dbReference type="HAMAP" id="MF_01384">
    <property type="entry name" value="UreD"/>
    <property type="match status" value="1"/>
</dbReference>
<dbReference type="PANTHER" id="PTHR33643">
    <property type="entry name" value="UREASE ACCESSORY PROTEIN D"/>
    <property type="match status" value="1"/>
</dbReference>